<name>A0A0R3RTA7_9BILA</name>
<protein>
    <submittedName>
        <fullName evidence="5">COesterase domain-containing protein</fullName>
    </submittedName>
</protein>
<dbReference type="PANTHER" id="PTHR43903">
    <property type="entry name" value="NEUROLIGIN"/>
    <property type="match status" value="1"/>
</dbReference>
<evidence type="ECO:0000256" key="2">
    <source>
        <dbReference type="SAM" id="Phobius"/>
    </source>
</evidence>
<keyword evidence="4" id="KW-1185">Reference proteome</keyword>
<dbReference type="InterPro" id="IPR029058">
    <property type="entry name" value="AB_hydrolase_fold"/>
</dbReference>
<evidence type="ECO:0000259" key="3">
    <source>
        <dbReference type="Pfam" id="PF00135"/>
    </source>
</evidence>
<dbReference type="InterPro" id="IPR051093">
    <property type="entry name" value="Neuroligin/BSAL"/>
</dbReference>
<feature type="domain" description="Carboxylesterase type B" evidence="3">
    <location>
        <begin position="13"/>
        <end position="614"/>
    </location>
</feature>
<evidence type="ECO:0000256" key="1">
    <source>
        <dbReference type="ARBA" id="ARBA00005964"/>
    </source>
</evidence>
<keyword evidence="2" id="KW-1133">Transmembrane helix</keyword>
<organism evidence="4 5">
    <name type="scientific">Elaeophora elaphi</name>
    <dbReference type="NCBI Taxonomy" id="1147741"/>
    <lineage>
        <taxon>Eukaryota</taxon>
        <taxon>Metazoa</taxon>
        <taxon>Ecdysozoa</taxon>
        <taxon>Nematoda</taxon>
        <taxon>Chromadorea</taxon>
        <taxon>Rhabditida</taxon>
        <taxon>Spirurina</taxon>
        <taxon>Spiruromorpha</taxon>
        <taxon>Filarioidea</taxon>
        <taxon>Onchocercidae</taxon>
        <taxon>Elaeophora</taxon>
    </lineage>
</organism>
<dbReference type="Pfam" id="PF00135">
    <property type="entry name" value="COesterase"/>
    <property type="match status" value="1"/>
</dbReference>
<dbReference type="STRING" id="1147741.A0A0R3RTA7"/>
<dbReference type="Proteomes" id="UP000050640">
    <property type="component" value="Unplaced"/>
</dbReference>
<keyword evidence="2" id="KW-0472">Membrane</keyword>
<evidence type="ECO:0000313" key="5">
    <source>
        <dbReference type="WBParaSite" id="EEL_0000518301-mRNA-1"/>
    </source>
</evidence>
<dbReference type="SUPFAM" id="SSF53474">
    <property type="entry name" value="alpha/beta-Hydrolases"/>
    <property type="match status" value="1"/>
</dbReference>
<dbReference type="ESTHER" id="9bila-a0a0r3rta7">
    <property type="family name" value="Neuroligin"/>
</dbReference>
<reference evidence="5" key="1">
    <citation type="submission" date="2016-04" db="UniProtKB">
        <authorList>
            <consortium name="WormBaseParasite"/>
        </authorList>
    </citation>
    <scope>IDENTIFICATION</scope>
</reference>
<proteinExistence type="inferred from homology"/>
<keyword evidence="2" id="KW-0812">Transmembrane</keyword>
<feature type="transmembrane region" description="Helical" evidence="2">
    <location>
        <begin position="708"/>
        <end position="731"/>
    </location>
</feature>
<sequence length="894" mass="99408">MVKIFRCNTGIRTVTTTFGVLRGEMVSPNVGDLPPVAQYLGVPYGVAPSGQYRFNMAISAAKWTHMPKDAYSLSSVCIQSGIPELAETKALKTTSAQRYDHMHKLLPKLKPQSEDCLHMNLYVPEKICTFPSESQRENSDLINSIFTAFHADSNRRQLPVLVVVHGDEYGWNSGNPYNGTILASYGQIIVITLNYRLGVFGIVIFHFGFLGRCESSSCSGNSGLSDLVAALKMLTNILPAFGGDPSLITLLGWGSGASLVSLLMASPITQPNNRMFRRAILLDGSALAPWAMSKNPQPIFFQLAEHLKCIEKVDKRKRLSYDQRSTESIVRCMQDHSPQNITRAARKISTPTFLSRFAPIVDGQVVPNKPEALFGTQYGSLFRSVDLLVGMTSNPAHYLLPNEDILLGIDKEKRERIFRTLIRNLYDFHRKEILAALINEYTDWDNPKDHPKTIRNGVLAALSDVLFVAPLIETARLHSIDDDRETSNTFMFLFAHESKSTAEETIASGIRGSISGDHIPYIFGYPLSKDDDLYSGFTNEDQMISRVMMHYISNFVKSGDPTKPVQLQALTPIAERFHSAAWPQLTQRNREPYLEITDRPRVKNYYRNAQVGFWNGLIPQLHANGKEGVPVPEEHHFLPNHFKRESFFGTVRPYASYANEPFPPPPLPPTPLPKSIEKLTTFPSRETNSDGTPTTPMPFVKAAQNSTMLSVTVAVGCGLLFLNICIGLGLYRQCNKKEETKKKLQLQYQTYSANYPLNATDMKYINNVAGQQQLNYMSPPPPPSLSQRPSITNSMTAPLDSTSSKTNEFEACRTSSYQNYNDTSHNDALITKCNFQEQEPLLSTTSKTSVGSLRIGVSPTCPKHGRAAMAQANSKVNSLSGLSTGGHTLEEIQV</sequence>
<comment type="similarity">
    <text evidence="1">Belongs to the type-B carboxylesterase/lipase family.</text>
</comment>
<dbReference type="AlphaFoldDB" id="A0A0R3RTA7"/>
<dbReference type="WBParaSite" id="EEL_0000518301-mRNA-1">
    <property type="protein sequence ID" value="EEL_0000518301-mRNA-1"/>
    <property type="gene ID" value="EEL_0000518301"/>
</dbReference>
<evidence type="ECO:0000313" key="4">
    <source>
        <dbReference type="Proteomes" id="UP000050640"/>
    </source>
</evidence>
<accession>A0A0R3RTA7</accession>
<dbReference type="InterPro" id="IPR002018">
    <property type="entry name" value="CarbesteraseB"/>
</dbReference>
<dbReference type="Gene3D" id="3.40.50.1820">
    <property type="entry name" value="alpha/beta hydrolase"/>
    <property type="match status" value="1"/>
</dbReference>